<dbReference type="PROSITE" id="PS00086">
    <property type="entry name" value="CYTOCHROME_P450"/>
    <property type="match status" value="1"/>
</dbReference>
<dbReference type="InterPro" id="IPR002401">
    <property type="entry name" value="Cyt_P450_E_grp-I"/>
</dbReference>
<dbReference type="Pfam" id="PF00067">
    <property type="entry name" value="p450"/>
    <property type="match status" value="1"/>
</dbReference>
<evidence type="ECO:0000313" key="6">
    <source>
        <dbReference type="Proteomes" id="UP000232323"/>
    </source>
</evidence>
<dbReference type="GO" id="GO:0016123">
    <property type="term" value="P:xanthophyll biosynthetic process"/>
    <property type="evidence" value="ECO:0007669"/>
    <property type="project" value="TreeGrafter"/>
</dbReference>
<dbReference type="PANTHER" id="PTHR24291">
    <property type="entry name" value="CYTOCHROME P450 FAMILY 4"/>
    <property type="match status" value="1"/>
</dbReference>
<dbReference type="InterPro" id="IPR017972">
    <property type="entry name" value="Cyt_P450_CS"/>
</dbReference>
<keyword evidence="6" id="KW-1185">Reference proteome</keyword>
<organism evidence="5 6">
    <name type="scientific">Chlamydomonas eustigma</name>
    <dbReference type="NCBI Taxonomy" id="1157962"/>
    <lineage>
        <taxon>Eukaryota</taxon>
        <taxon>Viridiplantae</taxon>
        <taxon>Chlorophyta</taxon>
        <taxon>core chlorophytes</taxon>
        <taxon>Chlorophyceae</taxon>
        <taxon>CS clade</taxon>
        <taxon>Chlamydomonadales</taxon>
        <taxon>Chlamydomonadaceae</taxon>
        <taxon>Chlamydomonas</taxon>
    </lineage>
</organism>
<evidence type="ECO:0000256" key="4">
    <source>
        <dbReference type="SAM" id="Coils"/>
    </source>
</evidence>
<dbReference type="PRINTS" id="PR00463">
    <property type="entry name" value="EP450I"/>
</dbReference>
<dbReference type="Proteomes" id="UP000232323">
    <property type="component" value="Unassembled WGS sequence"/>
</dbReference>
<dbReference type="GO" id="GO:0020037">
    <property type="term" value="F:heme binding"/>
    <property type="evidence" value="ECO:0007669"/>
    <property type="project" value="InterPro"/>
</dbReference>
<name>A0A250X6Y1_9CHLO</name>
<evidence type="ECO:0000256" key="3">
    <source>
        <dbReference type="RuleBase" id="RU000461"/>
    </source>
</evidence>
<keyword evidence="2 3" id="KW-0349">Heme</keyword>
<dbReference type="CDD" id="cd11046">
    <property type="entry name" value="CYP97"/>
    <property type="match status" value="1"/>
</dbReference>
<keyword evidence="3" id="KW-0560">Oxidoreductase</keyword>
<feature type="binding site" description="axial binding residue" evidence="2">
    <location>
        <position position="507"/>
    </location>
    <ligand>
        <name>heme</name>
        <dbReference type="ChEBI" id="CHEBI:30413"/>
    </ligand>
    <ligandPart>
        <name>Fe</name>
        <dbReference type="ChEBI" id="CHEBI:18248"/>
    </ligandPart>
</feature>
<dbReference type="PRINTS" id="PR00385">
    <property type="entry name" value="P450"/>
</dbReference>
<dbReference type="GO" id="GO:0010291">
    <property type="term" value="F:beta-carotene 3-hydroxylase activity"/>
    <property type="evidence" value="ECO:0007669"/>
    <property type="project" value="TreeGrafter"/>
</dbReference>
<keyword evidence="3" id="KW-0503">Monooxygenase</keyword>
<comment type="cofactor">
    <cofactor evidence="2">
        <name>heme</name>
        <dbReference type="ChEBI" id="CHEBI:30413"/>
    </cofactor>
</comment>
<sequence length="607" mass="68136">MNSLKCYNRTHVTSDRLHRNINQAPRHDISPRLLSQKINATPSLEERMKNGEFGEVDSKGSTKEQLTRPFRKFLANDPVGIGRYLALQLAIAGRQWASHAAKRMPVATGDIREIIGQPVFIPLEQLYRVYGKIFRLSFGPKNFIIISDPAYAKQILLTNADKYSKGLLSEILDFVMGTGLIPADGEIWKVRRRAIVPAMHKKYVANMVGMFAACTRHGYSTLDKAIEKGETVDMENYFSRLALDIIGKAVFNYDFDSLTHDDPIIQAVYTVLREAEHRSTAPISYWNLPGATFLIPRQRRCMEALVVINNKLDNLIAKCKQLVEEEEAEFEEEFLSEEDPSILHFLLASGDQISSKQLRDDLMTMLVAGHETTAAVLTWTLHLLSQHPDIADRLRAEVDRVIGDRDVTLDDVKELKFTTRVINESMRLYPQPPVLIRRALEDDTFDKFVVEKGADLFISVWNIHHSPTSWENPEQFIPDRFSLEAPIPNEVTESFAYLPFGGGRRKCIGDQFALFESVVGLSMLMRQFEFVRPVNAPPVGMTTGATIHTTNGLIMEVRRRNVVPSQGLMCPIGRDYAVAAAGSKQELLVSAVVPAVATAAHALGGPF</sequence>
<dbReference type="Gene3D" id="1.10.630.10">
    <property type="entry name" value="Cytochrome P450"/>
    <property type="match status" value="1"/>
</dbReference>
<dbReference type="InterPro" id="IPR001128">
    <property type="entry name" value="Cyt_P450"/>
</dbReference>
<proteinExistence type="inferred from homology"/>
<keyword evidence="4" id="KW-0175">Coiled coil</keyword>
<dbReference type="GO" id="GO:0005506">
    <property type="term" value="F:iron ion binding"/>
    <property type="evidence" value="ECO:0007669"/>
    <property type="project" value="InterPro"/>
</dbReference>
<dbReference type="InterPro" id="IPR050196">
    <property type="entry name" value="Cytochrome_P450_Monoox"/>
</dbReference>
<dbReference type="InterPro" id="IPR036396">
    <property type="entry name" value="Cyt_P450_sf"/>
</dbReference>
<evidence type="ECO:0000313" key="5">
    <source>
        <dbReference type="EMBL" id="GAX78841.1"/>
    </source>
</evidence>
<comment type="caution">
    <text evidence="5">The sequence shown here is derived from an EMBL/GenBank/DDBJ whole genome shotgun (WGS) entry which is preliminary data.</text>
</comment>
<dbReference type="OrthoDB" id="1470350at2759"/>
<dbReference type="PANTHER" id="PTHR24291:SF171">
    <property type="entry name" value="PROTEIN LUTEIN DEFICIENT 5, CHLOROPLASTIC"/>
    <property type="match status" value="1"/>
</dbReference>
<reference evidence="5 6" key="1">
    <citation type="submission" date="2017-08" db="EMBL/GenBank/DDBJ databases">
        <title>Acidophilic green algal genome provides insights into adaptation to an acidic environment.</title>
        <authorList>
            <person name="Hirooka S."/>
            <person name="Hirose Y."/>
            <person name="Kanesaki Y."/>
            <person name="Higuchi S."/>
            <person name="Fujiwara T."/>
            <person name="Onuma R."/>
            <person name="Era A."/>
            <person name="Ohbayashi R."/>
            <person name="Uzuka A."/>
            <person name="Nozaki H."/>
            <person name="Yoshikawa H."/>
            <person name="Miyagishima S.Y."/>
        </authorList>
    </citation>
    <scope>NUCLEOTIDE SEQUENCE [LARGE SCALE GENOMIC DNA]</scope>
    <source>
        <strain evidence="5 6">NIES-2499</strain>
    </source>
</reference>
<dbReference type="GO" id="GO:0016705">
    <property type="term" value="F:oxidoreductase activity, acting on paired donors, with incorporation or reduction of molecular oxygen"/>
    <property type="evidence" value="ECO:0007669"/>
    <property type="project" value="InterPro"/>
</dbReference>
<accession>A0A250X6Y1</accession>
<protein>
    <recommendedName>
        <fullName evidence="7">Cytochrome P450</fullName>
    </recommendedName>
</protein>
<keyword evidence="2 3" id="KW-0408">Iron</keyword>
<dbReference type="AlphaFoldDB" id="A0A250X6Y1"/>
<dbReference type="STRING" id="1157962.A0A250X6Y1"/>
<feature type="coiled-coil region" evidence="4">
    <location>
        <begin position="305"/>
        <end position="332"/>
    </location>
</feature>
<keyword evidence="2 3" id="KW-0479">Metal-binding</keyword>
<evidence type="ECO:0000256" key="1">
    <source>
        <dbReference type="ARBA" id="ARBA00010617"/>
    </source>
</evidence>
<gene>
    <name evidence="5" type="ORF">CEUSTIGMA_g6279.t1</name>
</gene>
<dbReference type="EMBL" id="BEGY01000036">
    <property type="protein sequence ID" value="GAX78841.1"/>
    <property type="molecule type" value="Genomic_DNA"/>
</dbReference>
<comment type="similarity">
    <text evidence="1 3">Belongs to the cytochrome P450 family.</text>
</comment>
<evidence type="ECO:0008006" key="7">
    <source>
        <dbReference type="Google" id="ProtNLM"/>
    </source>
</evidence>
<dbReference type="GO" id="GO:0009507">
    <property type="term" value="C:chloroplast"/>
    <property type="evidence" value="ECO:0007669"/>
    <property type="project" value="TreeGrafter"/>
</dbReference>
<evidence type="ECO:0000256" key="2">
    <source>
        <dbReference type="PIRSR" id="PIRSR602401-1"/>
    </source>
</evidence>
<dbReference type="SUPFAM" id="SSF48264">
    <property type="entry name" value="Cytochrome P450"/>
    <property type="match status" value="1"/>
</dbReference>